<dbReference type="InterPro" id="IPR007889">
    <property type="entry name" value="HTH_Psq"/>
</dbReference>
<evidence type="ECO:0000256" key="8">
    <source>
        <dbReference type="PROSITE-ProRule" id="PRU00320"/>
    </source>
</evidence>
<evidence type="ECO:0000256" key="7">
    <source>
        <dbReference type="PROSITE-ProRule" id="PRU00042"/>
    </source>
</evidence>
<dbReference type="InterPro" id="IPR012934">
    <property type="entry name" value="Znf_AD"/>
</dbReference>
<feature type="DNA-binding region" description="H-T-H motif" evidence="8">
    <location>
        <begin position="223"/>
        <end position="243"/>
    </location>
</feature>
<evidence type="ECO:0000256" key="4">
    <source>
        <dbReference type="ARBA" id="ARBA00022771"/>
    </source>
</evidence>
<feature type="domain" description="HTH psq-type" evidence="12">
    <location>
        <begin position="195"/>
        <end position="247"/>
    </location>
</feature>
<dbReference type="EMBL" id="KZ150324">
    <property type="protein sequence ID" value="PZC71397.1"/>
    <property type="molecule type" value="Genomic_DNA"/>
</dbReference>
<dbReference type="Pfam" id="PF05225">
    <property type="entry name" value="HTH_psq"/>
    <property type="match status" value="1"/>
</dbReference>
<evidence type="ECO:0000256" key="5">
    <source>
        <dbReference type="ARBA" id="ARBA00022833"/>
    </source>
</evidence>
<dbReference type="SUPFAM" id="SSF57667">
    <property type="entry name" value="beta-beta-alpha zinc fingers"/>
    <property type="match status" value="4"/>
</dbReference>
<evidence type="ECO:0000256" key="2">
    <source>
        <dbReference type="ARBA" id="ARBA00022723"/>
    </source>
</evidence>
<feature type="coiled-coil region" evidence="9">
    <location>
        <begin position="721"/>
        <end position="751"/>
    </location>
</feature>
<feature type="region of interest" description="Disordered" evidence="10">
    <location>
        <begin position="802"/>
        <end position="821"/>
    </location>
</feature>
<dbReference type="Gene3D" id="3.30.160.60">
    <property type="entry name" value="Classic Zinc Finger"/>
    <property type="match status" value="4"/>
</dbReference>
<dbReference type="GO" id="GO:0005634">
    <property type="term" value="C:nucleus"/>
    <property type="evidence" value="ECO:0007669"/>
    <property type="project" value="UniProtKB-SubCell"/>
</dbReference>
<feature type="domain" description="C2H2-type" evidence="11">
    <location>
        <begin position="607"/>
        <end position="634"/>
    </location>
</feature>
<dbReference type="Gene3D" id="1.10.10.60">
    <property type="entry name" value="Homeodomain-like"/>
    <property type="match status" value="1"/>
</dbReference>
<feature type="region of interest" description="Disordered" evidence="10">
    <location>
        <begin position="143"/>
        <end position="203"/>
    </location>
</feature>
<sequence>MSGENTEVETYFGKCRCCLSYGYLKNMWIEHKYEGETEIYGEMLVQCFALTWNISEEAMDHDQICESCIGRLRDANEFKKIVMDAQEELLQQVDVIEVKEEKMEAEFLEDNESDGDIQTAYAEIEPKGESVQIETEYEEVEYLEEDDDGTNQTVDTDSSQLTDHPTPARRKKQPRQQDPDDDEPKRKWPKKLPKAERHKTYKQYSEEDLRNCLEEVRNQELSINEAARRYNIPMKTICGRLREEPKDVQIDNTTRSKLEPKLKKTRAKPTFLKKTSTMDVKTKKLIELDKLKEKRTNLKAKNVKKVSPSEIIEPNEEMDEPVDADKKRTRHKAIVNDKFKEGNEMNKHRENIKTILINSNATLIKAVPINGFYCHFCGIQTEKPLDLKRHNLASHSVVNDEVIKVKYVSNLVLRLDITDLKCKLCDKNIDTLEDFFDHLTKIHDKVLHTDIKNHIIPFKFNTESLECVICRKEYKFFKLLSEHMSEHYRNYECSSCERAFINKQAMQTHSYRHNKGLFKCSHCPKIFDSRPKINEHERVVHAWSSKTRKCAFCSKRFPSKDMVQKHEVKIHGAQPTIYSCDACDKAYTSQGSLIAHRNRFHLMARPHKCSFCEMAFYSKMELKSHTVTHTKTREFKCGMCSKTFGTRCNLNQHARSHSDDRRYHCVTCDHGFVHRTTWRVHMRTQHDVQIDNTTKSKLEPKLKKTRTKLTIFKTTSVMDAKTKKLIELNKLKAKQNNLKDKNVKKDKENDEEVKVFAAEIIEPKIEEMDETVDAEKLQRSRAWHILRGPNIPCRRVYMVERPDGPQPARESHLLEMATSGS</sequence>
<dbReference type="SMART" id="SM00868">
    <property type="entry name" value="zf-AD"/>
    <property type="match status" value="1"/>
</dbReference>
<keyword evidence="8" id="KW-0238">DNA-binding</keyword>
<evidence type="ECO:0000256" key="10">
    <source>
        <dbReference type="SAM" id="MobiDB-lite"/>
    </source>
</evidence>
<organism evidence="13 14">
    <name type="scientific">Helicoverpa armigera</name>
    <name type="common">Cotton bollworm</name>
    <name type="synonym">Heliothis armigera</name>
    <dbReference type="NCBI Taxonomy" id="29058"/>
    <lineage>
        <taxon>Eukaryota</taxon>
        <taxon>Metazoa</taxon>
        <taxon>Ecdysozoa</taxon>
        <taxon>Arthropoda</taxon>
        <taxon>Hexapoda</taxon>
        <taxon>Insecta</taxon>
        <taxon>Pterygota</taxon>
        <taxon>Neoptera</taxon>
        <taxon>Endopterygota</taxon>
        <taxon>Lepidoptera</taxon>
        <taxon>Glossata</taxon>
        <taxon>Ditrysia</taxon>
        <taxon>Noctuoidea</taxon>
        <taxon>Noctuidae</taxon>
        <taxon>Heliothinae</taxon>
        <taxon>Helicoverpa</taxon>
    </lineage>
</organism>
<accession>A0A2W1BDJ9</accession>
<dbReference type="Proteomes" id="UP000249218">
    <property type="component" value="Unassembled WGS sequence"/>
</dbReference>
<feature type="domain" description="C2H2-type" evidence="11">
    <location>
        <begin position="635"/>
        <end position="662"/>
    </location>
</feature>
<evidence type="ECO:0000313" key="14">
    <source>
        <dbReference type="Proteomes" id="UP000249218"/>
    </source>
</evidence>
<keyword evidence="14" id="KW-1185">Reference proteome</keyword>
<keyword evidence="3" id="KW-0677">Repeat</keyword>
<evidence type="ECO:0000259" key="11">
    <source>
        <dbReference type="PROSITE" id="PS50157"/>
    </source>
</evidence>
<feature type="domain" description="C2H2-type" evidence="11">
    <location>
        <begin position="491"/>
        <end position="513"/>
    </location>
</feature>
<dbReference type="InterPro" id="IPR036236">
    <property type="entry name" value="Znf_C2H2_sf"/>
</dbReference>
<dbReference type="PROSITE" id="PS50960">
    <property type="entry name" value="HTH_PSQ"/>
    <property type="match status" value="1"/>
</dbReference>
<dbReference type="PANTHER" id="PTHR24406">
    <property type="entry name" value="TRANSCRIPTIONAL REPRESSOR CTCFL-RELATED"/>
    <property type="match status" value="1"/>
</dbReference>
<dbReference type="OrthoDB" id="7107965at2759"/>
<evidence type="ECO:0000256" key="9">
    <source>
        <dbReference type="SAM" id="Coils"/>
    </source>
</evidence>
<proteinExistence type="predicted"/>
<dbReference type="InterPro" id="IPR013087">
    <property type="entry name" value="Znf_C2H2_type"/>
</dbReference>
<dbReference type="InterPro" id="IPR050888">
    <property type="entry name" value="ZnF_C2H2-type_TF"/>
</dbReference>
<dbReference type="PROSITE" id="PS00028">
    <property type="entry name" value="ZINC_FINGER_C2H2_1"/>
    <property type="match status" value="7"/>
</dbReference>
<dbReference type="SMART" id="SM00355">
    <property type="entry name" value="ZnF_C2H2"/>
    <property type="match status" value="10"/>
</dbReference>
<gene>
    <name evidence="13" type="primary">HaOG213503</name>
    <name evidence="13" type="ORF">B5X24_HaOG213503</name>
</gene>
<evidence type="ECO:0000256" key="6">
    <source>
        <dbReference type="ARBA" id="ARBA00023242"/>
    </source>
</evidence>
<evidence type="ECO:0000259" key="12">
    <source>
        <dbReference type="PROSITE" id="PS50960"/>
    </source>
</evidence>
<feature type="domain" description="C2H2-type" evidence="11">
    <location>
        <begin position="663"/>
        <end position="686"/>
    </location>
</feature>
<dbReference type="SUPFAM" id="SSF46689">
    <property type="entry name" value="Homeodomain-like"/>
    <property type="match status" value="1"/>
</dbReference>
<comment type="subcellular location">
    <subcellularLocation>
        <location evidence="1 8">Nucleus</location>
    </subcellularLocation>
</comment>
<feature type="domain" description="C2H2-type" evidence="11">
    <location>
        <begin position="518"/>
        <end position="546"/>
    </location>
</feature>
<evidence type="ECO:0000313" key="13">
    <source>
        <dbReference type="EMBL" id="PZC71397.1"/>
    </source>
</evidence>
<name>A0A2W1BDJ9_HELAM</name>
<feature type="compositionally biased region" description="Basic and acidic residues" evidence="10">
    <location>
        <begin position="802"/>
        <end position="813"/>
    </location>
</feature>
<dbReference type="GO" id="GO:0008270">
    <property type="term" value="F:zinc ion binding"/>
    <property type="evidence" value="ECO:0007669"/>
    <property type="project" value="UniProtKB-KW"/>
</dbReference>
<evidence type="ECO:0000256" key="1">
    <source>
        <dbReference type="ARBA" id="ARBA00004123"/>
    </source>
</evidence>
<dbReference type="GO" id="GO:0003677">
    <property type="term" value="F:DNA binding"/>
    <property type="evidence" value="ECO:0007669"/>
    <property type="project" value="UniProtKB-UniRule"/>
</dbReference>
<evidence type="ECO:0000256" key="3">
    <source>
        <dbReference type="ARBA" id="ARBA00022737"/>
    </source>
</evidence>
<keyword evidence="6 8" id="KW-0539">Nucleus</keyword>
<dbReference type="PROSITE" id="PS50157">
    <property type="entry name" value="ZINC_FINGER_C2H2_2"/>
    <property type="match status" value="7"/>
</dbReference>
<protein>
    <submittedName>
        <fullName evidence="13">Uncharacterized protein</fullName>
    </submittedName>
</protein>
<feature type="domain" description="C2H2-type" evidence="11">
    <location>
        <begin position="548"/>
        <end position="576"/>
    </location>
</feature>
<dbReference type="Pfam" id="PF00096">
    <property type="entry name" value="zf-C2H2"/>
    <property type="match status" value="2"/>
</dbReference>
<keyword evidence="4 7" id="KW-0863">Zinc-finger</keyword>
<feature type="domain" description="C2H2-type" evidence="11">
    <location>
        <begin position="578"/>
        <end position="606"/>
    </location>
</feature>
<keyword evidence="9" id="KW-0175">Coiled coil</keyword>
<keyword evidence="2" id="KW-0479">Metal-binding</keyword>
<reference evidence="13 14" key="1">
    <citation type="journal article" date="2017" name="BMC Biol.">
        <title>Genomic innovations, transcriptional plasticity and gene loss underlying the evolution and divergence of two highly polyphagous and invasive Helicoverpa pest species.</title>
        <authorList>
            <person name="Pearce S.L."/>
            <person name="Clarke D.F."/>
            <person name="East P.D."/>
            <person name="Elfekih S."/>
            <person name="Gordon K.H."/>
            <person name="Jermiin L.S."/>
            <person name="McGaughran A."/>
            <person name="Oakeshott J.G."/>
            <person name="Papanikolaou A."/>
            <person name="Perera O.P."/>
            <person name="Rane R.V."/>
            <person name="Richards S."/>
            <person name="Tay W.T."/>
            <person name="Walsh T.K."/>
            <person name="Anderson A."/>
            <person name="Anderson C.J."/>
            <person name="Asgari S."/>
            <person name="Board P.G."/>
            <person name="Bretschneider A."/>
            <person name="Campbell P.M."/>
            <person name="Chertemps T."/>
            <person name="Christeller J.T."/>
            <person name="Coppin C.W."/>
            <person name="Downes S.J."/>
            <person name="Duan G."/>
            <person name="Farnsworth C.A."/>
            <person name="Good R.T."/>
            <person name="Han L.B."/>
            <person name="Han Y.C."/>
            <person name="Hatje K."/>
            <person name="Horne I."/>
            <person name="Huang Y.P."/>
            <person name="Hughes D.S."/>
            <person name="Jacquin-Joly E."/>
            <person name="James W."/>
            <person name="Jhangiani S."/>
            <person name="Kollmar M."/>
            <person name="Kuwar S.S."/>
            <person name="Li S."/>
            <person name="Liu N.Y."/>
            <person name="Maibeche M.T."/>
            <person name="Miller J.R."/>
            <person name="Montagne N."/>
            <person name="Perry T."/>
            <person name="Qu J."/>
            <person name="Song S.V."/>
            <person name="Sutton G.G."/>
            <person name="Vogel H."/>
            <person name="Walenz B.P."/>
            <person name="Xu W."/>
            <person name="Zhang H.J."/>
            <person name="Zou Z."/>
            <person name="Batterham P."/>
            <person name="Edwards O.R."/>
            <person name="Feyereisen R."/>
            <person name="Gibbs R.A."/>
            <person name="Heckel D.G."/>
            <person name="McGrath A."/>
            <person name="Robin C."/>
            <person name="Scherer S.E."/>
            <person name="Worley K.C."/>
            <person name="Wu Y.D."/>
        </authorList>
    </citation>
    <scope>NUCLEOTIDE SEQUENCE [LARGE SCALE GENOMIC DNA]</scope>
    <source>
        <strain evidence="13">Harm_GR_Male_#8</strain>
        <tissue evidence="13">Whole organism</tissue>
    </source>
</reference>
<feature type="compositionally biased region" description="Basic residues" evidence="10">
    <location>
        <begin position="187"/>
        <end position="201"/>
    </location>
</feature>
<feature type="compositionally biased region" description="Basic and acidic residues" evidence="10">
    <location>
        <begin position="175"/>
        <end position="186"/>
    </location>
</feature>
<keyword evidence="5" id="KW-0862">Zinc</keyword>
<feature type="compositionally biased region" description="Polar residues" evidence="10">
    <location>
        <begin position="150"/>
        <end position="163"/>
    </location>
</feature>
<dbReference type="AlphaFoldDB" id="A0A2W1BDJ9"/>
<dbReference type="InterPro" id="IPR009057">
    <property type="entry name" value="Homeodomain-like_sf"/>
</dbReference>